<dbReference type="EMBL" id="MN740808">
    <property type="protein sequence ID" value="QHU12649.1"/>
    <property type="molecule type" value="Genomic_DNA"/>
</dbReference>
<evidence type="ECO:0000256" key="2">
    <source>
        <dbReference type="ARBA" id="ARBA00022692"/>
    </source>
</evidence>
<keyword evidence="4" id="KW-0863">Zinc-finger</keyword>
<evidence type="ECO:0000256" key="1">
    <source>
        <dbReference type="ARBA" id="ARBA00004370"/>
    </source>
</evidence>
<feature type="domain" description="RING-type" evidence="8">
    <location>
        <begin position="20"/>
        <end position="62"/>
    </location>
</feature>
<keyword evidence="6" id="KW-1133">Transmembrane helix</keyword>
<dbReference type="Pfam" id="PF13639">
    <property type="entry name" value="zf-RING_2"/>
    <property type="match status" value="1"/>
</dbReference>
<reference evidence="9" key="1">
    <citation type="journal article" date="2020" name="Nature">
        <title>Giant virus diversity and host interactions through global metagenomics.</title>
        <authorList>
            <person name="Schulz F."/>
            <person name="Roux S."/>
            <person name="Paez-Espino D."/>
            <person name="Jungbluth S."/>
            <person name="Walsh D.A."/>
            <person name="Denef V.J."/>
            <person name="McMahon K.D."/>
            <person name="Konstantinidis K.T."/>
            <person name="Eloe-Fadrosh E.A."/>
            <person name="Kyrpides N.C."/>
            <person name="Woyke T."/>
        </authorList>
    </citation>
    <scope>NUCLEOTIDE SEQUENCE</scope>
    <source>
        <strain evidence="9">GVMAG-S-1101172-89</strain>
    </source>
</reference>
<organism evidence="9">
    <name type="scientific">viral metagenome</name>
    <dbReference type="NCBI Taxonomy" id="1070528"/>
    <lineage>
        <taxon>unclassified sequences</taxon>
        <taxon>metagenomes</taxon>
        <taxon>organismal metagenomes</taxon>
    </lineage>
</organism>
<dbReference type="SUPFAM" id="SSF57850">
    <property type="entry name" value="RING/U-box"/>
    <property type="match status" value="1"/>
</dbReference>
<keyword evidence="7" id="KW-0472">Membrane</keyword>
<dbReference type="InterPro" id="IPR013083">
    <property type="entry name" value="Znf_RING/FYVE/PHD"/>
</dbReference>
<keyword evidence="5" id="KW-0862">Zinc</keyword>
<protein>
    <recommendedName>
        <fullName evidence="8">RING-type domain-containing protein</fullName>
    </recommendedName>
</protein>
<evidence type="ECO:0000256" key="3">
    <source>
        <dbReference type="ARBA" id="ARBA00022723"/>
    </source>
</evidence>
<evidence type="ECO:0000259" key="8">
    <source>
        <dbReference type="PROSITE" id="PS50089"/>
    </source>
</evidence>
<comment type="subcellular location">
    <subcellularLocation>
        <location evidence="1">Membrane</location>
    </subcellularLocation>
</comment>
<evidence type="ECO:0000313" key="9">
    <source>
        <dbReference type="EMBL" id="QHU12649.1"/>
    </source>
</evidence>
<evidence type="ECO:0000256" key="6">
    <source>
        <dbReference type="ARBA" id="ARBA00022989"/>
    </source>
</evidence>
<dbReference type="PANTHER" id="PTHR46539:SF9">
    <property type="entry name" value="RING-H2 FINGER PROTEIN ATL56"/>
    <property type="match status" value="1"/>
</dbReference>
<dbReference type="Gene3D" id="3.30.40.10">
    <property type="entry name" value="Zinc/RING finger domain, C3HC4 (zinc finger)"/>
    <property type="match status" value="1"/>
</dbReference>
<evidence type="ECO:0000256" key="7">
    <source>
        <dbReference type="ARBA" id="ARBA00023136"/>
    </source>
</evidence>
<evidence type="ECO:0000256" key="5">
    <source>
        <dbReference type="ARBA" id="ARBA00022833"/>
    </source>
</evidence>
<dbReference type="CDD" id="cd16454">
    <property type="entry name" value="RING-H2_PA-TM-RING"/>
    <property type="match status" value="1"/>
</dbReference>
<sequence length="217" mass="24911">MEVINSRTELYDLFGESIFCTICQEPIQEGERVRVIENCQHGFHASCIEPWLLNKGTCALCRCTIDERLQRVSNSLRSIIQNNPGFSVDDFLFQIESVAQQAAIETPENILKRYILAYCLAHGILRKFQTAPPYRESANLIRITLANFHFESVRPYPLDSSTRAALRRSQFLMRNEIIRRLCWQGSTRNFRVIPQVSSLFHRISVATGTGLNGIWTV</sequence>
<dbReference type="GO" id="GO:0016020">
    <property type="term" value="C:membrane"/>
    <property type="evidence" value="ECO:0007669"/>
    <property type="project" value="UniProtKB-SubCell"/>
</dbReference>
<keyword evidence="3" id="KW-0479">Metal-binding</keyword>
<dbReference type="SMART" id="SM00184">
    <property type="entry name" value="RING"/>
    <property type="match status" value="1"/>
</dbReference>
<dbReference type="PANTHER" id="PTHR46539">
    <property type="entry name" value="E3 UBIQUITIN-PROTEIN LIGASE ATL42"/>
    <property type="match status" value="1"/>
</dbReference>
<dbReference type="GO" id="GO:0008270">
    <property type="term" value="F:zinc ion binding"/>
    <property type="evidence" value="ECO:0007669"/>
    <property type="project" value="UniProtKB-KW"/>
</dbReference>
<evidence type="ECO:0000256" key="4">
    <source>
        <dbReference type="ARBA" id="ARBA00022771"/>
    </source>
</evidence>
<dbReference type="PROSITE" id="PS50089">
    <property type="entry name" value="ZF_RING_2"/>
    <property type="match status" value="1"/>
</dbReference>
<keyword evidence="2" id="KW-0812">Transmembrane</keyword>
<accession>A0A6C0K4J0</accession>
<dbReference type="AlphaFoldDB" id="A0A6C0K4J0"/>
<proteinExistence type="predicted"/>
<dbReference type="InterPro" id="IPR001841">
    <property type="entry name" value="Znf_RING"/>
</dbReference>
<name>A0A6C0K4J0_9ZZZZ</name>